<dbReference type="SUPFAM" id="SSF52317">
    <property type="entry name" value="Class I glutamine amidotransferase-like"/>
    <property type="match status" value="1"/>
</dbReference>
<protein>
    <recommendedName>
        <fullName evidence="9">dipeptidase E</fullName>
        <ecNumber evidence="9">3.4.13.21</ecNumber>
    </recommendedName>
    <alternativeName>
        <fullName evidence="10">Asp-specific dipeptidase</fullName>
    </alternativeName>
</protein>
<dbReference type="InterPro" id="IPR029062">
    <property type="entry name" value="Class_I_gatase-like"/>
</dbReference>
<evidence type="ECO:0000256" key="4">
    <source>
        <dbReference type="ARBA" id="ARBA00022670"/>
    </source>
</evidence>
<dbReference type="PANTHER" id="PTHR20842">
    <property type="entry name" value="PROTEASE S51 ALPHA-ASPARTYL DIPEPTIDASE"/>
    <property type="match status" value="1"/>
</dbReference>
<evidence type="ECO:0000256" key="3">
    <source>
        <dbReference type="ARBA" id="ARBA00022490"/>
    </source>
</evidence>
<evidence type="ECO:0000256" key="1">
    <source>
        <dbReference type="ARBA" id="ARBA00004496"/>
    </source>
</evidence>
<dbReference type="EMBL" id="AP019376">
    <property type="protein sequence ID" value="BBH85648.1"/>
    <property type="molecule type" value="Genomic_DNA"/>
</dbReference>
<dbReference type="GO" id="GO:0016805">
    <property type="term" value="F:dipeptidase activity"/>
    <property type="evidence" value="ECO:0007669"/>
    <property type="project" value="UniProtKB-KW"/>
</dbReference>
<dbReference type="NCBIfam" id="NF003642">
    <property type="entry name" value="PRK05282.1"/>
    <property type="match status" value="1"/>
</dbReference>
<comment type="similarity">
    <text evidence="2">Belongs to the peptidase S51 family.</text>
</comment>
<evidence type="ECO:0000256" key="2">
    <source>
        <dbReference type="ARBA" id="ARBA00006534"/>
    </source>
</evidence>
<comment type="catalytic activity">
    <reaction evidence="8">
        <text>Dipeptidase E catalyzes the hydrolysis of dipeptides Asp-|-Xaa. It does not act on peptides with N-terminal Glu, Asn or Gln, nor does it cleave isoaspartyl peptides.</text>
        <dbReference type="EC" id="3.4.13.21"/>
    </reaction>
</comment>
<evidence type="ECO:0000256" key="5">
    <source>
        <dbReference type="ARBA" id="ARBA00022801"/>
    </source>
</evidence>
<dbReference type="Gene3D" id="3.40.50.880">
    <property type="match status" value="1"/>
</dbReference>
<evidence type="ECO:0000256" key="7">
    <source>
        <dbReference type="ARBA" id="ARBA00022997"/>
    </source>
</evidence>
<dbReference type="PANTHER" id="PTHR20842:SF0">
    <property type="entry name" value="ALPHA-ASPARTYL DIPEPTIDASE"/>
    <property type="match status" value="1"/>
</dbReference>
<dbReference type="FunFam" id="3.40.50.880:FF:000007">
    <property type="entry name" value="Peptidase E"/>
    <property type="match status" value="1"/>
</dbReference>
<organism evidence="11">
    <name type="scientific">Thermosporothrix sp. COM3</name>
    <dbReference type="NCBI Taxonomy" id="2490863"/>
    <lineage>
        <taxon>Bacteria</taxon>
        <taxon>Bacillati</taxon>
        <taxon>Chloroflexota</taxon>
        <taxon>Ktedonobacteria</taxon>
        <taxon>Ktedonobacterales</taxon>
        <taxon>Thermosporotrichaceae</taxon>
        <taxon>Thermosporothrix</taxon>
    </lineage>
</organism>
<evidence type="ECO:0000256" key="9">
    <source>
        <dbReference type="ARBA" id="ARBA00066675"/>
    </source>
</evidence>
<dbReference type="InterPro" id="IPR005320">
    <property type="entry name" value="Peptidase_S51"/>
</dbReference>
<name>A0A455SE77_9CHLR</name>
<dbReference type="EC" id="3.4.13.21" evidence="9"/>
<evidence type="ECO:0000256" key="10">
    <source>
        <dbReference type="ARBA" id="ARBA00075877"/>
    </source>
</evidence>
<keyword evidence="6" id="KW-0720">Serine protease</keyword>
<sequence length="244" mass="27199">MSSKLLLLSNSSAPGKGYLEHVLPAIDTFLGEERTIYFAPYALADYDGYTAQVAKALKPLGISVIGLHTQQNPRETLASSAALFVGGGNSFRLLKSLQELDLISVVRERVASGALRYIGSSAGTNMACPSLRTTNDMPIVQPTSFESFDLIPFQINPHYIDPDPRFIYMGETREQRLLQFLEENDVVVLGLREGTWLHRDGQRLQLHGETGARLFRRGQQPQEIEPNSDLSWLLDVPAHFDQRV</sequence>
<evidence type="ECO:0000256" key="6">
    <source>
        <dbReference type="ARBA" id="ARBA00022825"/>
    </source>
</evidence>
<keyword evidence="7" id="KW-0224">Dipeptidase</keyword>
<keyword evidence="4" id="KW-0645">Protease</keyword>
<keyword evidence="5" id="KW-0378">Hydrolase</keyword>
<dbReference type="GO" id="GO:0008236">
    <property type="term" value="F:serine-type peptidase activity"/>
    <property type="evidence" value="ECO:0007669"/>
    <property type="project" value="UniProtKB-KW"/>
</dbReference>
<reference evidence="11" key="1">
    <citation type="submission" date="2018-12" db="EMBL/GenBank/DDBJ databases">
        <title>Novel natural products biosynthetic potential of the class Ktedonobacteria.</title>
        <authorList>
            <person name="Zheng Y."/>
            <person name="Saitou A."/>
            <person name="Wang C.M."/>
            <person name="Toyoda A."/>
            <person name="Minakuchi Y."/>
            <person name="Sekiguchi Y."/>
            <person name="Ueda K."/>
            <person name="Takano H."/>
            <person name="Sakai Y."/>
            <person name="Yokota A."/>
            <person name="Yabe S."/>
        </authorList>
    </citation>
    <scope>NUCLEOTIDE SEQUENCE</scope>
    <source>
        <strain evidence="11">COM3</strain>
    </source>
</reference>
<keyword evidence="3" id="KW-0963">Cytoplasm</keyword>
<dbReference type="GO" id="GO:0006508">
    <property type="term" value="P:proteolysis"/>
    <property type="evidence" value="ECO:0007669"/>
    <property type="project" value="UniProtKB-KW"/>
</dbReference>
<proteinExistence type="inferred from homology"/>
<dbReference type="AlphaFoldDB" id="A0A455SE77"/>
<comment type="subcellular location">
    <subcellularLocation>
        <location evidence="1">Cytoplasm</location>
    </subcellularLocation>
</comment>
<dbReference type="Pfam" id="PF03575">
    <property type="entry name" value="Peptidase_S51"/>
    <property type="match status" value="1"/>
</dbReference>
<evidence type="ECO:0000256" key="8">
    <source>
        <dbReference type="ARBA" id="ARBA00050239"/>
    </source>
</evidence>
<dbReference type="GO" id="GO:0005737">
    <property type="term" value="C:cytoplasm"/>
    <property type="evidence" value="ECO:0007669"/>
    <property type="project" value="UniProtKB-SubCell"/>
</dbReference>
<gene>
    <name evidence="11" type="primary">pepE</name>
    <name evidence="11" type="ORF">KTC_03990</name>
</gene>
<accession>A0A455SE77</accession>
<evidence type="ECO:0000313" key="11">
    <source>
        <dbReference type="EMBL" id="BBH85648.1"/>
    </source>
</evidence>
<dbReference type="CDD" id="cd03146">
    <property type="entry name" value="GAT1_Peptidase_E"/>
    <property type="match status" value="1"/>
</dbReference>